<feature type="transmembrane region" description="Helical" evidence="1">
    <location>
        <begin position="6"/>
        <end position="28"/>
    </location>
</feature>
<protein>
    <submittedName>
        <fullName evidence="2">Uncharacterized protein</fullName>
    </submittedName>
</protein>
<evidence type="ECO:0000313" key="2">
    <source>
        <dbReference type="EMBL" id="TCO43309.1"/>
    </source>
</evidence>
<keyword evidence="1" id="KW-0812">Transmembrane</keyword>
<feature type="transmembrane region" description="Helical" evidence="1">
    <location>
        <begin position="78"/>
        <end position="99"/>
    </location>
</feature>
<dbReference type="RefSeq" id="WP_131993561.1">
    <property type="nucleotide sequence ID" value="NZ_JACGXM010000002.1"/>
</dbReference>
<dbReference type="EMBL" id="SLWQ01000001">
    <property type="protein sequence ID" value="TCO43309.1"/>
    <property type="molecule type" value="Genomic_DNA"/>
</dbReference>
<accession>A0A4R2IHL5</accession>
<proteinExistence type="predicted"/>
<name>A0A4R2IHL5_9GAMM</name>
<evidence type="ECO:0000313" key="3">
    <source>
        <dbReference type="Proteomes" id="UP000294862"/>
    </source>
</evidence>
<keyword evidence="3" id="KW-1185">Reference proteome</keyword>
<organism evidence="2 3">
    <name type="scientific">Dokdonella fugitiva</name>
    <dbReference type="NCBI Taxonomy" id="328517"/>
    <lineage>
        <taxon>Bacteria</taxon>
        <taxon>Pseudomonadati</taxon>
        <taxon>Pseudomonadota</taxon>
        <taxon>Gammaproteobacteria</taxon>
        <taxon>Lysobacterales</taxon>
        <taxon>Rhodanobacteraceae</taxon>
        <taxon>Dokdonella</taxon>
    </lineage>
</organism>
<gene>
    <name evidence="2" type="ORF">EV148_101732</name>
</gene>
<evidence type="ECO:0000256" key="1">
    <source>
        <dbReference type="SAM" id="Phobius"/>
    </source>
</evidence>
<keyword evidence="1" id="KW-1133">Transmembrane helix</keyword>
<sequence length="108" mass="11730">MTIDSSVLLMVVLMLPLLFTAMTAATFWRRVSRPIVFTIFCFAAFYALQGIGYSIAFHYTGKLDVVTNAMAQARASNLSYAIGDVASLIIGVGLAYLLARSMPRQANA</sequence>
<comment type="caution">
    <text evidence="2">The sequence shown here is derived from an EMBL/GenBank/DDBJ whole genome shotgun (WGS) entry which is preliminary data.</text>
</comment>
<feature type="transmembrane region" description="Helical" evidence="1">
    <location>
        <begin position="35"/>
        <end position="58"/>
    </location>
</feature>
<keyword evidence="1" id="KW-0472">Membrane</keyword>
<reference evidence="2 3" key="1">
    <citation type="journal article" date="2015" name="Stand. Genomic Sci.">
        <title>Genomic Encyclopedia of Bacterial and Archaeal Type Strains, Phase III: the genomes of soil and plant-associated and newly described type strains.</title>
        <authorList>
            <person name="Whitman W.B."/>
            <person name="Woyke T."/>
            <person name="Klenk H.P."/>
            <person name="Zhou Y."/>
            <person name="Lilburn T.G."/>
            <person name="Beck B.J."/>
            <person name="De Vos P."/>
            <person name="Vandamme P."/>
            <person name="Eisen J.A."/>
            <person name="Garrity G."/>
            <person name="Hugenholtz P."/>
            <person name="Kyrpides N.C."/>
        </authorList>
    </citation>
    <scope>NUCLEOTIDE SEQUENCE [LARGE SCALE GENOMIC DNA]</scope>
    <source>
        <strain evidence="2 3">A3</strain>
    </source>
</reference>
<dbReference type="AlphaFoldDB" id="A0A4R2IHL5"/>
<dbReference type="Proteomes" id="UP000294862">
    <property type="component" value="Unassembled WGS sequence"/>
</dbReference>